<gene>
    <name evidence="8" type="ORF">GCM10009843_18400</name>
</gene>
<evidence type="ECO:0000256" key="6">
    <source>
        <dbReference type="SAM" id="MobiDB-lite"/>
    </source>
</evidence>
<name>A0ABN2Y747_9ACTN</name>
<feature type="transmembrane region" description="Helical" evidence="7">
    <location>
        <begin position="166"/>
        <end position="189"/>
    </location>
</feature>
<evidence type="ECO:0000256" key="3">
    <source>
        <dbReference type="ARBA" id="ARBA00022692"/>
    </source>
</evidence>
<feature type="compositionally biased region" description="Basic and acidic residues" evidence="6">
    <location>
        <begin position="324"/>
        <end position="350"/>
    </location>
</feature>
<evidence type="ECO:0000256" key="4">
    <source>
        <dbReference type="ARBA" id="ARBA00022989"/>
    </source>
</evidence>
<feature type="region of interest" description="Disordered" evidence="6">
    <location>
        <begin position="324"/>
        <end position="403"/>
    </location>
</feature>
<evidence type="ECO:0000256" key="2">
    <source>
        <dbReference type="ARBA" id="ARBA00022475"/>
    </source>
</evidence>
<evidence type="ECO:0000256" key="5">
    <source>
        <dbReference type="ARBA" id="ARBA00023136"/>
    </source>
</evidence>
<dbReference type="EMBL" id="BAAAQQ010000011">
    <property type="protein sequence ID" value="GAA2122970.1"/>
    <property type="molecule type" value="Genomic_DNA"/>
</dbReference>
<feature type="region of interest" description="Disordered" evidence="6">
    <location>
        <begin position="1"/>
        <end position="29"/>
    </location>
</feature>
<feature type="transmembrane region" description="Helical" evidence="7">
    <location>
        <begin position="275"/>
        <end position="297"/>
    </location>
</feature>
<comment type="caution">
    <text evidence="8">The sequence shown here is derived from an EMBL/GenBank/DDBJ whole genome shotgun (WGS) entry which is preliminary data.</text>
</comment>
<sequence>MTTEPTAGIDRKEGQVPEPDDPRKPESPTDLTKRSWLYVLRKTFREFLDDQCTDQAAALTYYSVLSIFPGAIALVSLLGLVGDAQDAVNTVVDVLRPVVSAEVLGNVQPVLEDVAANQGAGLLFVVGLLGAIWTASGYIGAFGRAMNRVYEIAEGRPVWKLRPQQLLITLSAILLLAVALVLLAVSGPLAESIGDKLGLSDTIVTVWSFAKWPVLALVAMLVVALLYYSTPNVKQPKFRWLSMGAFAALVTGGLASAAFTFYASQFGSYNKTYGSLAGVVLGLLFLWIINLALLFGAELDAELERGRQLQAGIAAEEELQLPARDTRGIEKAEKRQAKDAARGRRIREEASTTWPPPAGSGSDRPDDPDSPNSADSAREADGDDDVHDKRAAMTAKGRHKENS</sequence>
<evidence type="ECO:0000256" key="1">
    <source>
        <dbReference type="ARBA" id="ARBA00004651"/>
    </source>
</evidence>
<feature type="transmembrane region" description="Helical" evidence="7">
    <location>
        <begin position="209"/>
        <end position="228"/>
    </location>
</feature>
<comment type="subcellular location">
    <subcellularLocation>
        <location evidence="1">Cell membrane</location>
        <topology evidence="1">Multi-pass membrane protein</topology>
    </subcellularLocation>
</comment>
<dbReference type="InterPro" id="IPR017039">
    <property type="entry name" value="Virul_fac_BrkB"/>
</dbReference>
<keyword evidence="2" id="KW-1003">Cell membrane</keyword>
<dbReference type="NCBIfam" id="TIGR00765">
    <property type="entry name" value="yihY_not_rbn"/>
    <property type="match status" value="1"/>
</dbReference>
<keyword evidence="3 7" id="KW-0812">Transmembrane</keyword>
<evidence type="ECO:0000313" key="9">
    <source>
        <dbReference type="Proteomes" id="UP001500575"/>
    </source>
</evidence>
<proteinExistence type="predicted"/>
<feature type="compositionally biased region" description="Basic and acidic residues" evidence="6">
    <location>
        <begin position="376"/>
        <end position="391"/>
    </location>
</feature>
<feature type="compositionally biased region" description="Basic and acidic residues" evidence="6">
    <location>
        <begin position="9"/>
        <end position="29"/>
    </location>
</feature>
<feature type="transmembrane region" description="Helical" evidence="7">
    <location>
        <begin position="120"/>
        <end position="145"/>
    </location>
</feature>
<dbReference type="PANTHER" id="PTHR30213:SF0">
    <property type="entry name" value="UPF0761 MEMBRANE PROTEIN YIHY"/>
    <property type="match status" value="1"/>
</dbReference>
<dbReference type="Proteomes" id="UP001500575">
    <property type="component" value="Unassembled WGS sequence"/>
</dbReference>
<dbReference type="PANTHER" id="PTHR30213">
    <property type="entry name" value="INNER MEMBRANE PROTEIN YHJD"/>
    <property type="match status" value="1"/>
</dbReference>
<dbReference type="Pfam" id="PF03631">
    <property type="entry name" value="Virul_fac_BrkB"/>
    <property type="match status" value="1"/>
</dbReference>
<dbReference type="RefSeq" id="WP_344303405.1">
    <property type="nucleotide sequence ID" value="NZ_BAAAQQ010000011.1"/>
</dbReference>
<keyword evidence="9" id="KW-1185">Reference proteome</keyword>
<keyword evidence="4 7" id="KW-1133">Transmembrane helix</keyword>
<reference evidence="8 9" key="1">
    <citation type="journal article" date="2019" name="Int. J. Syst. Evol. Microbiol.">
        <title>The Global Catalogue of Microorganisms (GCM) 10K type strain sequencing project: providing services to taxonomists for standard genome sequencing and annotation.</title>
        <authorList>
            <consortium name="The Broad Institute Genomics Platform"/>
            <consortium name="The Broad Institute Genome Sequencing Center for Infectious Disease"/>
            <person name="Wu L."/>
            <person name="Ma J."/>
        </authorList>
    </citation>
    <scope>NUCLEOTIDE SEQUENCE [LARGE SCALE GENOMIC DNA]</scope>
    <source>
        <strain evidence="8 9">JCM 16021</strain>
    </source>
</reference>
<feature type="transmembrane region" description="Helical" evidence="7">
    <location>
        <begin position="59"/>
        <end position="81"/>
    </location>
</feature>
<accession>A0ABN2Y747</accession>
<keyword evidence="5 7" id="KW-0472">Membrane</keyword>
<evidence type="ECO:0000313" key="8">
    <source>
        <dbReference type="EMBL" id="GAA2122970.1"/>
    </source>
</evidence>
<organism evidence="8 9">
    <name type="scientific">Nocardioides bigeumensis</name>
    <dbReference type="NCBI Taxonomy" id="433657"/>
    <lineage>
        <taxon>Bacteria</taxon>
        <taxon>Bacillati</taxon>
        <taxon>Actinomycetota</taxon>
        <taxon>Actinomycetes</taxon>
        <taxon>Propionibacteriales</taxon>
        <taxon>Nocardioidaceae</taxon>
        <taxon>Nocardioides</taxon>
    </lineage>
</organism>
<protein>
    <submittedName>
        <fullName evidence="8">YihY/virulence factor BrkB family protein</fullName>
    </submittedName>
</protein>
<evidence type="ECO:0000256" key="7">
    <source>
        <dbReference type="SAM" id="Phobius"/>
    </source>
</evidence>
<feature type="transmembrane region" description="Helical" evidence="7">
    <location>
        <begin position="240"/>
        <end position="263"/>
    </location>
</feature>